<reference evidence="1 2" key="1">
    <citation type="submission" date="2024-02" db="EMBL/GenBank/DDBJ databases">
        <title>complete genome of Flavobacterium ginsenosidimutans Str. YTB16.</title>
        <authorList>
            <person name="Wang Q."/>
        </authorList>
    </citation>
    <scope>NUCLEOTIDE SEQUENCE [LARGE SCALE GENOMIC DNA]</scope>
    <source>
        <strain evidence="1 2">YTB16</strain>
    </source>
</reference>
<dbReference type="EMBL" id="CP147988">
    <property type="protein sequence ID" value="WXK48231.1"/>
    <property type="molecule type" value="Genomic_DNA"/>
</dbReference>
<sequence length="78" mass="9500">MERFDLCILKQNVLVYEEGTYAFILDMDEGDDYHLELWNFEKLDGADINYLNKVYLRLATKEEIEEYQIKFKEYCNRS</sequence>
<dbReference type="Proteomes" id="UP001447857">
    <property type="component" value="Chromosome"/>
</dbReference>
<name>A0ABZ2Q9F3_9FLAO</name>
<keyword evidence="2" id="KW-1185">Reference proteome</keyword>
<evidence type="ECO:0000313" key="1">
    <source>
        <dbReference type="EMBL" id="WXK48231.1"/>
    </source>
</evidence>
<gene>
    <name evidence="1" type="ORF">V6624_14480</name>
</gene>
<evidence type="ECO:0000313" key="2">
    <source>
        <dbReference type="Proteomes" id="UP001447857"/>
    </source>
</evidence>
<proteinExistence type="predicted"/>
<accession>A0ABZ2Q9F3</accession>
<organism evidence="1 2">
    <name type="scientific">Flavobacterium ginsenosidimutans</name>
    <dbReference type="NCBI Taxonomy" id="687844"/>
    <lineage>
        <taxon>Bacteria</taxon>
        <taxon>Pseudomonadati</taxon>
        <taxon>Bacteroidota</taxon>
        <taxon>Flavobacteriia</taxon>
        <taxon>Flavobacteriales</taxon>
        <taxon>Flavobacteriaceae</taxon>
        <taxon>Flavobacterium</taxon>
    </lineage>
</organism>
<dbReference type="RefSeq" id="WP_111290550.1">
    <property type="nucleotide sequence ID" value="NZ_CP147988.1"/>
</dbReference>
<protein>
    <submittedName>
        <fullName evidence="1">Uncharacterized protein</fullName>
    </submittedName>
</protein>